<dbReference type="InterPro" id="IPR055414">
    <property type="entry name" value="LRR_R13L4/SHOC2-like"/>
</dbReference>
<dbReference type="AlphaFoldDB" id="A0A059C578"/>
<evidence type="ECO:0000259" key="5">
    <source>
        <dbReference type="Pfam" id="PF23282"/>
    </source>
</evidence>
<feature type="non-terminal residue" evidence="7">
    <location>
        <position position="926"/>
    </location>
</feature>
<dbReference type="Pfam" id="PF23598">
    <property type="entry name" value="LRR_14"/>
    <property type="match status" value="2"/>
</dbReference>
<dbReference type="GO" id="GO:0051707">
    <property type="term" value="P:response to other organism"/>
    <property type="evidence" value="ECO:0007669"/>
    <property type="project" value="UniProtKB-ARBA"/>
</dbReference>
<protein>
    <submittedName>
        <fullName evidence="7">Uncharacterized protein</fullName>
    </submittedName>
</protein>
<evidence type="ECO:0000256" key="3">
    <source>
        <dbReference type="ARBA" id="ARBA00022821"/>
    </source>
</evidence>
<dbReference type="PANTHER" id="PTHR11017:SF570">
    <property type="entry name" value="DISEASE RESISTANCE PROTEIN (TIR-NBS CLASS)-RELATED"/>
    <property type="match status" value="1"/>
</dbReference>
<dbReference type="Pfam" id="PF23282">
    <property type="entry name" value="WHD_ROQ1"/>
    <property type="match status" value="1"/>
</dbReference>
<dbReference type="InParanoid" id="A0A059C578"/>
<dbReference type="Gene3D" id="3.80.10.10">
    <property type="entry name" value="Ribonuclease Inhibitor"/>
    <property type="match status" value="4"/>
</dbReference>
<reference evidence="7" key="1">
    <citation type="submission" date="2013-07" db="EMBL/GenBank/DDBJ databases">
        <title>The genome of Eucalyptus grandis.</title>
        <authorList>
            <person name="Schmutz J."/>
            <person name="Hayes R."/>
            <person name="Myburg A."/>
            <person name="Tuskan G."/>
            <person name="Grattapaglia D."/>
            <person name="Rokhsar D.S."/>
        </authorList>
    </citation>
    <scope>NUCLEOTIDE SEQUENCE</scope>
    <source>
        <tissue evidence="7">Leaf extractions</tissue>
    </source>
</reference>
<dbReference type="Gramene" id="KCW73497">
    <property type="protein sequence ID" value="KCW73497"/>
    <property type="gene ID" value="EUGRSUZ_E02001"/>
</dbReference>
<sequence length="926" mass="105252">MPDHLVGIKDRMDEIMELLEPKATDVRFIVIHGMGGIGKTTLAEAIFRQISPQFQSNCCFLKDVRIHDIISLQKKLLSDILNLSCTNLSFISEGADMIKTRFHDKKVLIVLDDIDKRDQIMGLVGEPNWFGGGSRVIITTRNIEFLIKEGEDDNVLASNSGHFLFYDMREMNSDDSLQLFCERALGCAKPPIDYMDITNKLIKALGGLPLALDVVGSTLRGKCRRTWEGALSKLKKMINEDVKKKLMISYEALEPNQQQIYLDIACFFINKEKTIAIKYWDAVFGYSTEIEVKILTRMSLIKIMDDDNLWMHDQLRDLGRYIVYPESYNIHFRGSRLWSPKDAFHIVQGKKGTKNIVGLNLGTPEPDATYIFKRKEFARLGKLRFLELDHGNFKGDFKDLFSELRWLSWSSCPSEFQATNFGLRNLAVLELSGDNITEEWGGWSQIMVATQLKVLKLVDCPSLRKTPKFFSISRLERLILRRCTGLRKIHKSIGNLQHLDHLVLESFMLSKLPCSIGNLVKLKHVILSTNELRELPCSIGQLKSLLELRIDSSRISRLPSSIGNLKRLKIFSIHSRDLEKLPGSIRRLRSLVNLDISFTNIKVLPDCIGNLKKLKVLDLGNSHISKFPKNIGMLKNLEILKAPCRYLKGKIPIEIGKLSSLKILNLFSAGISGLPTTINQLTNLQRLNLAHCYSIHRLPELPKSLTWLDFKSGSMTTFPDFSNLTNLVGLEIVATSLQEEPNMEGLVRLRALRNLTLHIANMALPPMNLSSLSRLESLDIIYADSQSLTKLPSSLRELLLREVQSPIDWSVFSNLENLSSLRIWRYLLGEIQFEALEKLQKFNSLNMLDCPLLKTLHVLPGLKEIQHLSLDLLPQLTEIQGLGELKSLQHLKIESCCSIKSLNESDLSNLQNLKRLEIRACSSLKR</sequence>
<dbReference type="SMART" id="SM00369">
    <property type="entry name" value="LRR_TYP"/>
    <property type="match status" value="5"/>
</dbReference>
<evidence type="ECO:0000256" key="2">
    <source>
        <dbReference type="ARBA" id="ARBA00022737"/>
    </source>
</evidence>
<dbReference type="EMBL" id="KK198757">
    <property type="protein sequence ID" value="KCW73497.1"/>
    <property type="molecule type" value="Genomic_DNA"/>
</dbReference>
<dbReference type="SUPFAM" id="SSF52540">
    <property type="entry name" value="P-loop containing nucleoside triphosphate hydrolases"/>
    <property type="match status" value="1"/>
</dbReference>
<evidence type="ECO:0000313" key="7">
    <source>
        <dbReference type="EMBL" id="KCW73497.1"/>
    </source>
</evidence>
<dbReference type="PRINTS" id="PR00364">
    <property type="entry name" value="DISEASERSIST"/>
</dbReference>
<dbReference type="InterPro" id="IPR058192">
    <property type="entry name" value="WHD_ROQ1-like"/>
</dbReference>
<dbReference type="Gene3D" id="3.40.50.300">
    <property type="entry name" value="P-loop containing nucleotide triphosphate hydrolases"/>
    <property type="match status" value="1"/>
</dbReference>
<accession>A0A059C578</accession>
<dbReference type="GO" id="GO:0006952">
    <property type="term" value="P:defense response"/>
    <property type="evidence" value="ECO:0007669"/>
    <property type="project" value="UniProtKB-KW"/>
</dbReference>
<dbReference type="Gene3D" id="1.10.8.430">
    <property type="entry name" value="Helical domain of apoptotic protease-activating factors"/>
    <property type="match status" value="1"/>
</dbReference>
<feature type="domain" description="NB-ARC" evidence="4">
    <location>
        <begin position="9"/>
        <end position="145"/>
    </location>
</feature>
<dbReference type="InterPro" id="IPR044974">
    <property type="entry name" value="Disease_R_plants"/>
</dbReference>
<dbReference type="SUPFAM" id="SSF52058">
    <property type="entry name" value="L domain-like"/>
    <property type="match status" value="2"/>
</dbReference>
<feature type="domain" description="Disease resistance R13L4/SHOC-2-like LRR" evidence="6">
    <location>
        <begin position="548"/>
        <end position="644"/>
    </location>
</feature>
<dbReference type="STRING" id="71139.A0A059C578"/>
<gene>
    <name evidence="7" type="ORF">EUGRSUZ_E02001</name>
</gene>
<dbReference type="InterPro" id="IPR002182">
    <property type="entry name" value="NB-ARC"/>
</dbReference>
<dbReference type="PANTHER" id="PTHR11017">
    <property type="entry name" value="LEUCINE-RICH REPEAT-CONTAINING PROTEIN"/>
    <property type="match status" value="1"/>
</dbReference>
<evidence type="ECO:0000256" key="1">
    <source>
        <dbReference type="ARBA" id="ARBA00022614"/>
    </source>
</evidence>
<proteinExistence type="predicted"/>
<keyword evidence="2" id="KW-0677">Repeat</keyword>
<dbReference type="InterPro" id="IPR027417">
    <property type="entry name" value="P-loop_NTPase"/>
</dbReference>
<dbReference type="InterPro" id="IPR032675">
    <property type="entry name" value="LRR_dom_sf"/>
</dbReference>
<dbReference type="Pfam" id="PF00931">
    <property type="entry name" value="NB-ARC"/>
    <property type="match status" value="1"/>
</dbReference>
<dbReference type="InterPro" id="IPR042197">
    <property type="entry name" value="Apaf_helical"/>
</dbReference>
<evidence type="ECO:0000259" key="4">
    <source>
        <dbReference type="Pfam" id="PF00931"/>
    </source>
</evidence>
<keyword evidence="1" id="KW-0433">Leucine-rich repeat</keyword>
<keyword evidence="3" id="KW-0611">Plant defense</keyword>
<feature type="domain" description="Disease resistance protein Roq1-like winged-helix" evidence="5">
    <location>
        <begin position="256"/>
        <end position="324"/>
    </location>
</feature>
<dbReference type="GO" id="GO:0043531">
    <property type="term" value="F:ADP binding"/>
    <property type="evidence" value="ECO:0007669"/>
    <property type="project" value="InterPro"/>
</dbReference>
<organism evidence="7">
    <name type="scientific">Eucalyptus grandis</name>
    <name type="common">Flooded gum</name>
    <dbReference type="NCBI Taxonomy" id="71139"/>
    <lineage>
        <taxon>Eukaryota</taxon>
        <taxon>Viridiplantae</taxon>
        <taxon>Streptophyta</taxon>
        <taxon>Embryophyta</taxon>
        <taxon>Tracheophyta</taxon>
        <taxon>Spermatophyta</taxon>
        <taxon>Magnoliopsida</taxon>
        <taxon>eudicotyledons</taxon>
        <taxon>Gunneridae</taxon>
        <taxon>Pentapetalae</taxon>
        <taxon>rosids</taxon>
        <taxon>malvids</taxon>
        <taxon>Myrtales</taxon>
        <taxon>Myrtaceae</taxon>
        <taxon>Myrtoideae</taxon>
        <taxon>Eucalypteae</taxon>
        <taxon>Eucalyptus</taxon>
    </lineage>
</organism>
<dbReference type="InterPro" id="IPR003591">
    <property type="entry name" value="Leu-rich_rpt_typical-subtyp"/>
</dbReference>
<evidence type="ECO:0000259" key="6">
    <source>
        <dbReference type="Pfam" id="PF23598"/>
    </source>
</evidence>
<name>A0A059C578_EUCGR</name>
<feature type="domain" description="Disease resistance R13L4/SHOC-2-like LRR" evidence="6">
    <location>
        <begin position="654"/>
        <end position="849"/>
    </location>
</feature>